<dbReference type="InterPro" id="IPR015422">
    <property type="entry name" value="PyrdxlP-dep_Trfase_small"/>
</dbReference>
<evidence type="ECO:0000256" key="1">
    <source>
        <dbReference type="ARBA" id="ARBA00001933"/>
    </source>
</evidence>
<dbReference type="EMBL" id="JBJUVG010000003">
    <property type="protein sequence ID" value="MFM9413463.1"/>
    <property type="molecule type" value="Genomic_DNA"/>
</dbReference>
<dbReference type="GO" id="GO:0004400">
    <property type="term" value="F:histidinol-phosphate transaminase activity"/>
    <property type="evidence" value="ECO:0007669"/>
    <property type="project" value="UniProtKB-EC"/>
</dbReference>
<dbReference type="SUPFAM" id="SSF53383">
    <property type="entry name" value="PLP-dependent transferases"/>
    <property type="match status" value="1"/>
</dbReference>
<dbReference type="InterPro" id="IPR015424">
    <property type="entry name" value="PyrdxlP-dep_Trfase"/>
</dbReference>
<dbReference type="Gene3D" id="3.40.640.10">
    <property type="entry name" value="Type I PLP-dependent aspartate aminotransferase-like (Major domain)"/>
    <property type="match status" value="1"/>
</dbReference>
<name>A0ABW9GZC0_9FIRM</name>
<dbReference type="InterPro" id="IPR004839">
    <property type="entry name" value="Aminotransferase_I/II_large"/>
</dbReference>
<evidence type="ECO:0000256" key="2">
    <source>
        <dbReference type="ARBA" id="ARBA00022576"/>
    </source>
</evidence>
<dbReference type="InterPro" id="IPR015421">
    <property type="entry name" value="PyrdxlP-dep_Trfase_major"/>
</dbReference>
<evidence type="ECO:0000256" key="3">
    <source>
        <dbReference type="ARBA" id="ARBA00022679"/>
    </source>
</evidence>
<keyword evidence="7" id="KW-1185">Reference proteome</keyword>
<dbReference type="Pfam" id="PF00155">
    <property type="entry name" value="Aminotran_1_2"/>
    <property type="match status" value="1"/>
</dbReference>
<accession>A0ABW9GZC0</accession>
<sequence>MAPEKIRLNANESPFSLSGASRERLAHALNDLAYNRYPDPEARDLIRAFSAHYRVAPAQVIAGNGSDELLQLLMLAYAKAGKPLALTSPDFSMYDRYARLAGVETLALPKDEAGRLDGPAYLAAAQAAGCGMLLFSNPCNPMGQGLSREGVLDLAAAFDGLVVVDEAYMDFWDQSVLDRVRPEGNLAVLRTASKAFGLAALRLGFGVLPTGLLEDMRALKSPYNVSSLSQVIGSQLYDQPDQLADRIASIVAGREKLQAALEDLVRGRPGYRVYPSVTNFIYFEVPDAPALDDYLQGQRIIIRRFGDRGLRVTCGLPEENAAFIQAVADFLERRPDDEY</sequence>
<dbReference type="CDD" id="cd00609">
    <property type="entry name" value="AAT_like"/>
    <property type="match status" value="1"/>
</dbReference>
<keyword evidence="2 6" id="KW-0032">Aminotransferase</keyword>
<gene>
    <name evidence="6" type="ORF">ACKQTC_03680</name>
</gene>
<evidence type="ECO:0000259" key="5">
    <source>
        <dbReference type="Pfam" id="PF00155"/>
    </source>
</evidence>
<evidence type="ECO:0000313" key="6">
    <source>
        <dbReference type="EMBL" id="MFM9413463.1"/>
    </source>
</evidence>
<comment type="caution">
    <text evidence="6">The sequence shown here is derived from an EMBL/GenBank/DDBJ whole genome shotgun (WGS) entry which is preliminary data.</text>
</comment>
<organism evidence="6 7">
    <name type="scientific">Peptococcus simiae</name>
    <dbReference type="NCBI Taxonomy" id="1643805"/>
    <lineage>
        <taxon>Bacteria</taxon>
        <taxon>Bacillati</taxon>
        <taxon>Bacillota</taxon>
        <taxon>Clostridia</taxon>
        <taxon>Eubacteriales</taxon>
        <taxon>Peptococcaceae</taxon>
        <taxon>Peptococcus</taxon>
    </lineage>
</organism>
<proteinExistence type="predicted"/>
<feature type="domain" description="Aminotransferase class I/classII large" evidence="5">
    <location>
        <begin position="4"/>
        <end position="320"/>
    </location>
</feature>
<dbReference type="EC" id="2.6.1.9" evidence="6"/>
<evidence type="ECO:0000256" key="4">
    <source>
        <dbReference type="ARBA" id="ARBA00022898"/>
    </source>
</evidence>
<dbReference type="RefSeq" id="WP_408977078.1">
    <property type="nucleotide sequence ID" value="NZ_JBJUVG010000003.1"/>
</dbReference>
<keyword evidence="4" id="KW-0663">Pyridoxal phosphate</keyword>
<reference evidence="6 7" key="1">
    <citation type="journal article" date="2016" name="Int. J. Syst. Evol. Microbiol.">
        <title>Peptococcus simiae sp. nov., isolated from rhesus macaque faeces and emended description of the genus Peptococcus.</title>
        <authorList>
            <person name="Shkoporov A.N."/>
            <person name="Efimov B.A."/>
            <person name="Kondova I."/>
            <person name="Ouwerling B."/>
            <person name="Chaplin A.V."/>
            <person name="Shcherbakova V.A."/>
            <person name="Langermans J.A.M."/>
        </authorList>
    </citation>
    <scope>NUCLEOTIDE SEQUENCE [LARGE SCALE GENOMIC DNA]</scope>
    <source>
        <strain evidence="6 7">M108</strain>
    </source>
</reference>
<protein>
    <submittedName>
        <fullName evidence="6">Pyridoxal phosphate-dependent aminotransferase</fullName>
        <ecNumber evidence="6">2.6.1.9</ecNumber>
    </submittedName>
</protein>
<keyword evidence="3 6" id="KW-0808">Transferase</keyword>
<dbReference type="Proteomes" id="UP001631949">
    <property type="component" value="Unassembled WGS sequence"/>
</dbReference>
<evidence type="ECO:0000313" key="7">
    <source>
        <dbReference type="Proteomes" id="UP001631949"/>
    </source>
</evidence>
<dbReference type="PANTHER" id="PTHR42885:SF2">
    <property type="entry name" value="HISTIDINOL-PHOSPHATE AMINOTRANSFERASE"/>
    <property type="match status" value="1"/>
</dbReference>
<dbReference type="PANTHER" id="PTHR42885">
    <property type="entry name" value="HISTIDINOL-PHOSPHATE AMINOTRANSFERASE-RELATED"/>
    <property type="match status" value="1"/>
</dbReference>
<dbReference type="Gene3D" id="3.90.1150.10">
    <property type="entry name" value="Aspartate Aminotransferase, domain 1"/>
    <property type="match status" value="1"/>
</dbReference>
<comment type="cofactor">
    <cofactor evidence="1">
        <name>pyridoxal 5'-phosphate</name>
        <dbReference type="ChEBI" id="CHEBI:597326"/>
    </cofactor>
</comment>